<dbReference type="Gene3D" id="2.40.10.510">
    <property type="match status" value="1"/>
</dbReference>
<dbReference type="Proteomes" id="UP000251166">
    <property type="component" value="Plasmid unnamed1"/>
</dbReference>
<name>A0A2Z4YP82_RHILE</name>
<dbReference type="SUPFAM" id="SSF143081">
    <property type="entry name" value="BB1717-like"/>
    <property type="match status" value="1"/>
</dbReference>
<accession>A0A2Z4YP82</accession>
<keyword evidence="1" id="KW-0614">Plasmid</keyword>
<sequence>MCASSIFRTGSHGSASKNRCLVPVTSFAEPDPASQEEGGKVPNAWFARDQEKSLMFFVGIHVPQWRSVRKVRDGLTTRRALWVFDHVSQQPGEADPREGHARPVADKNWSRVPLRMGAFSVPVPPPKAPLHCLATKVAVARFGTRGSLTGVLANSKSPTRKGTTVASIPRTCRDGHGCASHAESSTPIHQ</sequence>
<dbReference type="InterPro" id="IPR036590">
    <property type="entry name" value="SRAP-like"/>
</dbReference>
<evidence type="ECO:0000313" key="2">
    <source>
        <dbReference type="Proteomes" id="UP000251166"/>
    </source>
</evidence>
<dbReference type="AlphaFoldDB" id="A0A2Z4YP82"/>
<gene>
    <name evidence="1" type="ORF">DLJ82_5613</name>
</gene>
<evidence type="ECO:0000313" key="1">
    <source>
        <dbReference type="EMBL" id="AXA43174.1"/>
    </source>
</evidence>
<proteinExistence type="predicted"/>
<geneLocation type="plasmid" evidence="1 2">
    <name>unnamed1</name>
</geneLocation>
<protein>
    <submittedName>
        <fullName evidence="1">Uncharacterized protein</fullName>
    </submittedName>
</protein>
<organism evidence="1 2">
    <name type="scientific">Rhizobium leguminosarum</name>
    <dbReference type="NCBI Taxonomy" id="384"/>
    <lineage>
        <taxon>Bacteria</taxon>
        <taxon>Pseudomonadati</taxon>
        <taxon>Pseudomonadota</taxon>
        <taxon>Alphaproteobacteria</taxon>
        <taxon>Hyphomicrobiales</taxon>
        <taxon>Rhizobiaceae</taxon>
        <taxon>Rhizobium/Agrobacterium group</taxon>
        <taxon>Rhizobium</taxon>
    </lineage>
</organism>
<reference evidence="1 2" key="1">
    <citation type="submission" date="2018-07" db="EMBL/GenBank/DDBJ databases">
        <title>Rhizobium leguminosarum strain:ATCC 14479 Genome sequencing and assembly.</title>
        <authorList>
            <person name="Chakraborty R."/>
        </authorList>
    </citation>
    <scope>NUCLEOTIDE SEQUENCE [LARGE SCALE GENOMIC DNA]</scope>
    <source>
        <strain evidence="1 2">ATCC 14479</strain>
        <plasmid evidence="2">Plasmid unnamed1</plasmid>
    </source>
</reference>
<dbReference type="EMBL" id="CP030761">
    <property type="protein sequence ID" value="AXA43174.1"/>
    <property type="molecule type" value="Genomic_DNA"/>
</dbReference>